<proteinExistence type="predicted"/>
<gene>
    <name evidence="1" type="ORF">ACFQ4C_08740</name>
</gene>
<name>A0ABW3QH94_9BACT</name>
<reference evidence="2" key="1">
    <citation type="journal article" date="2019" name="Int. J. Syst. Evol. Microbiol.">
        <title>The Global Catalogue of Microorganisms (GCM) 10K type strain sequencing project: providing services to taxonomists for standard genome sequencing and annotation.</title>
        <authorList>
            <consortium name="The Broad Institute Genomics Platform"/>
            <consortium name="The Broad Institute Genome Sequencing Center for Infectious Disease"/>
            <person name="Wu L."/>
            <person name="Ma J."/>
        </authorList>
    </citation>
    <scope>NUCLEOTIDE SEQUENCE [LARGE SCALE GENOMIC DNA]</scope>
    <source>
        <strain evidence="2">CCUG 55608</strain>
    </source>
</reference>
<dbReference type="Proteomes" id="UP001597116">
    <property type="component" value="Unassembled WGS sequence"/>
</dbReference>
<dbReference type="RefSeq" id="WP_379884242.1">
    <property type="nucleotide sequence ID" value="NZ_JBHTLP010000007.1"/>
</dbReference>
<protein>
    <submittedName>
        <fullName evidence="1">Uncharacterized protein</fullName>
    </submittedName>
</protein>
<evidence type="ECO:0000313" key="2">
    <source>
        <dbReference type="Proteomes" id="UP001597116"/>
    </source>
</evidence>
<sequence>MGSYVGLSYRREENWKSMLAIFSPVAHDWPADQVELLTDKNSLGHKCLSDGGETNFCSRAIHYFR</sequence>
<keyword evidence="2" id="KW-1185">Reference proteome</keyword>
<dbReference type="EMBL" id="JBHTLP010000007">
    <property type="protein sequence ID" value="MFD1141193.1"/>
    <property type="molecule type" value="Genomic_DNA"/>
</dbReference>
<evidence type="ECO:0000313" key="1">
    <source>
        <dbReference type="EMBL" id="MFD1141193.1"/>
    </source>
</evidence>
<accession>A0ABW3QH94</accession>
<organism evidence="1 2">
    <name type="scientific">Larkinella insperata</name>
    <dbReference type="NCBI Taxonomy" id="332158"/>
    <lineage>
        <taxon>Bacteria</taxon>
        <taxon>Pseudomonadati</taxon>
        <taxon>Bacteroidota</taxon>
        <taxon>Cytophagia</taxon>
        <taxon>Cytophagales</taxon>
        <taxon>Spirosomataceae</taxon>
        <taxon>Larkinella</taxon>
    </lineage>
</organism>
<comment type="caution">
    <text evidence="1">The sequence shown here is derived from an EMBL/GenBank/DDBJ whole genome shotgun (WGS) entry which is preliminary data.</text>
</comment>